<keyword evidence="4 13" id="KW-1133">Transmembrane helix</keyword>
<dbReference type="GO" id="GO:0015276">
    <property type="term" value="F:ligand-gated monoatomic ion channel activity"/>
    <property type="evidence" value="ECO:0007669"/>
    <property type="project" value="InterPro"/>
</dbReference>
<dbReference type="PANTHER" id="PTHR18966">
    <property type="entry name" value="IONOTROPIC GLUTAMATE RECEPTOR"/>
    <property type="match status" value="1"/>
</dbReference>
<keyword evidence="5" id="KW-0406">Ion transport</keyword>
<evidence type="ECO:0000256" key="6">
    <source>
        <dbReference type="ARBA" id="ARBA00023136"/>
    </source>
</evidence>
<keyword evidence="2" id="KW-0813">Transport</keyword>
<name>A0A9N8H6A1_9STRA</name>
<accession>A0A9N8H6A1</accession>
<keyword evidence="17" id="KW-1185">Reference proteome</keyword>
<evidence type="ECO:0000256" key="3">
    <source>
        <dbReference type="ARBA" id="ARBA00022692"/>
    </source>
</evidence>
<feature type="region of interest" description="Disordered" evidence="12">
    <location>
        <begin position="222"/>
        <end position="257"/>
    </location>
</feature>
<keyword evidence="7 16" id="KW-0675">Receptor</keyword>
<feature type="signal peptide" evidence="14">
    <location>
        <begin position="1"/>
        <end position="27"/>
    </location>
</feature>
<evidence type="ECO:0000256" key="13">
    <source>
        <dbReference type="SAM" id="Phobius"/>
    </source>
</evidence>
<feature type="domain" description="Ionotropic glutamate receptor C-terminal" evidence="15">
    <location>
        <begin position="280"/>
        <end position="503"/>
    </location>
</feature>
<protein>
    <submittedName>
        <fullName evidence="16">Receptor subunit 1</fullName>
    </submittedName>
</protein>
<feature type="chain" id="PRO_5040514972" evidence="14">
    <location>
        <begin position="28"/>
        <end position="662"/>
    </location>
</feature>
<reference evidence="16" key="1">
    <citation type="submission" date="2020-06" db="EMBL/GenBank/DDBJ databases">
        <authorList>
            <consortium name="Plant Systems Biology data submission"/>
        </authorList>
    </citation>
    <scope>NUCLEOTIDE SEQUENCE</scope>
    <source>
        <strain evidence="16">D6</strain>
    </source>
</reference>
<evidence type="ECO:0000256" key="14">
    <source>
        <dbReference type="SAM" id="SignalP"/>
    </source>
</evidence>
<evidence type="ECO:0000313" key="16">
    <source>
        <dbReference type="EMBL" id="CAB9501357.1"/>
    </source>
</evidence>
<evidence type="ECO:0000256" key="8">
    <source>
        <dbReference type="ARBA" id="ARBA00023180"/>
    </source>
</evidence>
<keyword evidence="8" id="KW-0325">Glycoprotein</keyword>
<dbReference type="InterPro" id="IPR001320">
    <property type="entry name" value="Iontro_rcpt_C"/>
</dbReference>
<sequence length="662" mass="74022">MKKEKAVLPFWQIFLMALIVSGGTTMAQQAPSIAIPQFTNDTSLRARQNVCDRYQRYDQGEVEMRQALDGLQLHPVGIPSMRFKLDDAGKIDAVNPGYFIVILDELAKRAGFTWRDSFGTTNRPGANRSFTELLEWGTDYYDVVVGAFDKTLTRLQLGVSFQEGIFDSSYILIGTAEKPSDPSINLWQWLEPFETEVWICIVVTILASGVLYQILDVPTPKQTKQNRKRKPTFNEYRKQQPNNESNQDTDHRGRRSSVSSVAGATEAMYDGAHTIGDGIFLSSLLFTQHFQFVPRTAPSRLFSASMGLWALLISSNYTANLASFFVIENTPTIAIQSVEDAIQNGMAICVWGTSAKAEFMKSKYPQGIFVDVADDHKEMFSAIRNGACAVGVSARANFDFYKDQTSANPDCDMIWVGRVIKHVPAGFGVKADSGKLCSSLINDVLNLHLVDMETDGFIEAAWMDSLSKSHDQNCAAMMSSQMEEASASRSLKEMAGTFLIHLIFAVAAILLFAVTRFYDKYKQMSDKSRQKLRLGVMGSMVAGGVRRQEDAVGANQVPQPPESSQFDMDFEEDQSTSVHHAASATPEAAAIGIDQTAHLEDRLAEMEARLESMEDATRQNQLDNRQYQFDNRQYQLDMEHKLDTLVELLQKQDRNMPSTWDL</sequence>
<dbReference type="GO" id="GO:0016020">
    <property type="term" value="C:membrane"/>
    <property type="evidence" value="ECO:0007669"/>
    <property type="project" value="UniProtKB-SubCell"/>
</dbReference>
<proteinExistence type="predicted"/>
<keyword evidence="3 13" id="KW-0812">Transmembrane</keyword>
<dbReference type="SUPFAM" id="SSF53850">
    <property type="entry name" value="Periplasmic binding protein-like II"/>
    <property type="match status" value="1"/>
</dbReference>
<gene>
    <name evidence="16" type="ORF">SEMRO_106_G053580.1</name>
</gene>
<keyword evidence="14" id="KW-0732">Signal</keyword>
<evidence type="ECO:0000313" key="17">
    <source>
        <dbReference type="Proteomes" id="UP001153069"/>
    </source>
</evidence>
<keyword evidence="10" id="KW-0407">Ion channel</keyword>
<evidence type="ECO:0000256" key="9">
    <source>
        <dbReference type="ARBA" id="ARBA00023286"/>
    </source>
</evidence>
<evidence type="ECO:0000256" key="2">
    <source>
        <dbReference type="ARBA" id="ARBA00022448"/>
    </source>
</evidence>
<comment type="subcellular location">
    <subcellularLocation>
        <location evidence="1">Membrane</location>
        <topology evidence="1">Multi-pass membrane protein</topology>
    </subcellularLocation>
</comment>
<evidence type="ECO:0000256" key="11">
    <source>
        <dbReference type="SAM" id="Coils"/>
    </source>
</evidence>
<keyword evidence="11" id="KW-0175">Coiled coil</keyword>
<evidence type="ECO:0000256" key="5">
    <source>
        <dbReference type="ARBA" id="ARBA00023065"/>
    </source>
</evidence>
<dbReference type="InterPro" id="IPR015683">
    <property type="entry name" value="Ionotropic_Glu_rcpt"/>
</dbReference>
<dbReference type="Proteomes" id="UP001153069">
    <property type="component" value="Unassembled WGS sequence"/>
</dbReference>
<feature type="transmembrane region" description="Helical" evidence="13">
    <location>
        <begin position="498"/>
        <end position="518"/>
    </location>
</feature>
<dbReference type="OrthoDB" id="44485at2759"/>
<keyword evidence="6 13" id="KW-0472">Membrane</keyword>
<dbReference type="AlphaFoldDB" id="A0A9N8H6A1"/>
<evidence type="ECO:0000256" key="10">
    <source>
        <dbReference type="ARBA" id="ARBA00023303"/>
    </source>
</evidence>
<dbReference type="Pfam" id="PF00060">
    <property type="entry name" value="Lig_chan"/>
    <property type="match status" value="1"/>
</dbReference>
<dbReference type="Gene3D" id="1.10.287.70">
    <property type="match status" value="1"/>
</dbReference>
<keyword evidence="9" id="KW-1071">Ligand-gated ion channel</keyword>
<evidence type="ECO:0000259" key="15">
    <source>
        <dbReference type="Pfam" id="PF00060"/>
    </source>
</evidence>
<evidence type="ECO:0000256" key="4">
    <source>
        <dbReference type="ARBA" id="ARBA00022989"/>
    </source>
</evidence>
<evidence type="ECO:0000256" key="12">
    <source>
        <dbReference type="SAM" id="MobiDB-lite"/>
    </source>
</evidence>
<feature type="coiled-coil region" evidence="11">
    <location>
        <begin position="596"/>
        <end position="623"/>
    </location>
</feature>
<evidence type="ECO:0000256" key="7">
    <source>
        <dbReference type="ARBA" id="ARBA00023170"/>
    </source>
</evidence>
<dbReference type="EMBL" id="CAICTM010000105">
    <property type="protein sequence ID" value="CAB9501357.1"/>
    <property type="molecule type" value="Genomic_DNA"/>
</dbReference>
<comment type="caution">
    <text evidence="16">The sequence shown here is derived from an EMBL/GenBank/DDBJ whole genome shotgun (WGS) entry which is preliminary data.</text>
</comment>
<evidence type="ECO:0000256" key="1">
    <source>
        <dbReference type="ARBA" id="ARBA00004141"/>
    </source>
</evidence>
<organism evidence="16 17">
    <name type="scientific">Seminavis robusta</name>
    <dbReference type="NCBI Taxonomy" id="568900"/>
    <lineage>
        <taxon>Eukaryota</taxon>
        <taxon>Sar</taxon>
        <taxon>Stramenopiles</taxon>
        <taxon>Ochrophyta</taxon>
        <taxon>Bacillariophyta</taxon>
        <taxon>Bacillariophyceae</taxon>
        <taxon>Bacillariophycidae</taxon>
        <taxon>Naviculales</taxon>
        <taxon>Naviculaceae</taxon>
        <taxon>Seminavis</taxon>
    </lineage>
</organism>